<dbReference type="InterPro" id="IPR038081">
    <property type="entry name" value="CalX-like_sf"/>
</dbReference>
<proteinExistence type="predicted"/>
<evidence type="ECO:0000313" key="6">
    <source>
        <dbReference type="Proteomes" id="UP001266305"/>
    </source>
</evidence>
<keyword evidence="2" id="KW-0677">Repeat</keyword>
<keyword evidence="3" id="KW-0106">Calcium</keyword>
<evidence type="ECO:0000259" key="4">
    <source>
        <dbReference type="Pfam" id="PF03160"/>
    </source>
</evidence>
<gene>
    <name evidence="5" type="primary">ITGB4_4</name>
    <name evidence="5" type="ORF">P7K49_011808</name>
</gene>
<evidence type="ECO:0000256" key="3">
    <source>
        <dbReference type="ARBA" id="ARBA00022837"/>
    </source>
</evidence>
<name>A0ABQ9VRQ2_SAGOE</name>
<accession>A0ABQ9VRQ2</accession>
<keyword evidence="6" id="KW-1185">Reference proteome</keyword>
<evidence type="ECO:0000256" key="1">
    <source>
        <dbReference type="ARBA" id="ARBA00022729"/>
    </source>
</evidence>
<dbReference type="Pfam" id="PF03160">
    <property type="entry name" value="Calx-beta"/>
    <property type="match status" value="1"/>
</dbReference>
<keyword evidence="5" id="KW-0401">Integrin</keyword>
<evidence type="ECO:0000313" key="5">
    <source>
        <dbReference type="EMBL" id="KAK2112061.1"/>
    </source>
</evidence>
<keyword evidence="1" id="KW-0732">Signal</keyword>
<organism evidence="5 6">
    <name type="scientific">Saguinus oedipus</name>
    <name type="common">Cotton-top tamarin</name>
    <name type="synonym">Oedipomidas oedipus</name>
    <dbReference type="NCBI Taxonomy" id="9490"/>
    <lineage>
        <taxon>Eukaryota</taxon>
        <taxon>Metazoa</taxon>
        <taxon>Chordata</taxon>
        <taxon>Craniata</taxon>
        <taxon>Vertebrata</taxon>
        <taxon>Euteleostomi</taxon>
        <taxon>Mammalia</taxon>
        <taxon>Eutheria</taxon>
        <taxon>Euarchontoglires</taxon>
        <taxon>Primates</taxon>
        <taxon>Haplorrhini</taxon>
        <taxon>Platyrrhini</taxon>
        <taxon>Cebidae</taxon>
        <taxon>Callitrichinae</taxon>
        <taxon>Saguinus</taxon>
    </lineage>
</organism>
<dbReference type="EMBL" id="JASSZA010000005">
    <property type="protein sequence ID" value="KAK2112061.1"/>
    <property type="molecule type" value="Genomic_DNA"/>
</dbReference>
<dbReference type="InterPro" id="IPR003644">
    <property type="entry name" value="Calx_beta"/>
</dbReference>
<sequence length="156" mass="17184">MAPRSAKPALLKLTEKQVEQRAFHELKVAPGYYTLTADQGRRTGPLCHALFQEGVELVDVRVPLFIRPEDDDEKQLLVEAIDVPAGTATLGRRLVNITIIKEQASGVVSFEQPEYSVSRGEQVARIPVIRRVLDSGKSQVSYRTQDGTAQGNRGTA</sequence>
<reference evidence="5 6" key="1">
    <citation type="submission" date="2023-05" db="EMBL/GenBank/DDBJ databases">
        <title>B98-5 Cell Line De Novo Hybrid Assembly: An Optical Mapping Approach.</title>
        <authorList>
            <person name="Kananen K."/>
            <person name="Auerbach J.A."/>
            <person name="Kautto E."/>
            <person name="Blachly J.S."/>
        </authorList>
    </citation>
    <scope>NUCLEOTIDE SEQUENCE [LARGE SCALE GENOMIC DNA]</scope>
    <source>
        <strain evidence="5">B95-8</strain>
        <tissue evidence="5">Cell line</tissue>
    </source>
</reference>
<dbReference type="GO" id="GO:0007229">
    <property type="term" value="P:integrin-mediated signaling pathway"/>
    <property type="evidence" value="ECO:0007669"/>
    <property type="project" value="UniProtKB-KW"/>
</dbReference>
<protein>
    <submittedName>
        <fullName evidence="5">Integrin beta-4</fullName>
    </submittedName>
</protein>
<comment type="caution">
    <text evidence="5">The sequence shown here is derived from an EMBL/GenBank/DDBJ whole genome shotgun (WGS) entry which is preliminary data.</text>
</comment>
<dbReference type="Gene3D" id="2.60.40.2030">
    <property type="match status" value="1"/>
</dbReference>
<dbReference type="SUPFAM" id="SSF141072">
    <property type="entry name" value="CalX-like"/>
    <property type="match status" value="1"/>
</dbReference>
<evidence type="ECO:0000256" key="2">
    <source>
        <dbReference type="ARBA" id="ARBA00022737"/>
    </source>
</evidence>
<dbReference type="Proteomes" id="UP001266305">
    <property type="component" value="Unassembled WGS sequence"/>
</dbReference>
<feature type="domain" description="Calx-beta" evidence="4">
    <location>
        <begin position="103"/>
        <end position="152"/>
    </location>
</feature>